<gene>
    <name evidence="6" type="ORF">ACFFRI_07615</name>
</gene>
<evidence type="ECO:0000256" key="1">
    <source>
        <dbReference type="ARBA" id="ARBA00010164"/>
    </source>
</evidence>
<evidence type="ECO:0000256" key="2">
    <source>
        <dbReference type="ARBA" id="ARBA00022679"/>
    </source>
</evidence>
<organism evidence="6 7">
    <name type="scientific">Nocardioides plantarum</name>
    <dbReference type="NCBI Taxonomy" id="29299"/>
    <lineage>
        <taxon>Bacteria</taxon>
        <taxon>Bacillati</taxon>
        <taxon>Actinomycetota</taxon>
        <taxon>Actinomycetes</taxon>
        <taxon>Propionibacteriales</taxon>
        <taxon>Nocardioidaceae</taxon>
        <taxon>Nocardioides</taxon>
    </lineage>
</organism>
<dbReference type="RefSeq" id="WP_140011498.1">
    <property type="nucleotide sequence ID" value="NZ_JBHMDG010000009.1"/>
</dbReference>
<keyword evidence="7" id="KW-1185">Reference proteome</keyword>
<dbReference type="InterPro" id="IPR017508">
    <property type="entry name" value="HipA_N1"/>
</dbReference>
<reference evidence="6 7" key="1">
    <citation type="submission" date="2024-09" db="EMBL/GenBank/DDBJ databases">
        <authorList>
            <person name="Sun Q."/>
            <person name="Mori K."/>
        </authorList>
    </citation>
    <scope>NUCLEOTIDE SEQUENCE [LARGE SCALE GENOMIC DNA]</scope>
    <source>
        <strain evidence="6 7">JCM 9626</strain>
    </source>
</reference>
<comment type="caution">
    <text evidence="6">The sequence shown here is derived from an EMBL/GenBank/DDBJ whole genome shotgun (WGS) entry which is preliminary data.</text>
</comment>
<dbReference type="EMBL" id="JBHMDG010000009">
    <property type="protein sequence ID" value="MFB9312906.1"/>
    <property type="molecule type" value="Genomic_DNA"/>
</dbReference>
<evidence type="ECO:0000313" key="7">
    <source>
        <dbReference type="Proteomes" id="UP001589750"/>
    </source>
</evidence>
<dbReference type="PANTHER" id="PTHR37419">
    <property type="entry name" value="SERINE/THREONINE-PROTEIN KINASE TOXIN HIPA"/>
    <property type="match status" value="1"/>
</dbReference>
<evidence type="ECO:0000313" key="6">
    <source>
        <dbReference type="EMBL" id="MFB9312906.1"/>
    </source>
</evidence>
<dbReference type="Proteomes" id="UP001589750">
    <property type="component" value="Unassembled WGS sequence"/>
</dbReference>
<protein>
    <submittedName>
        <fullName evidence="6">Type II toxin-antitoxin system HipA family toxin</fullName>
    </submittedName>
</protein>
<dbReference type="Pfam" id="PF13657">
    <property type="entry name" value="Couple_hipA"/>
    <property type="match status" value="1"/>
</dbReference>
<dbReference type="Pfam" id="PF07804">
    <property type="entry name" value="HipA_C"/>
    <property type="match status" value="1"/>
</dbReference>
<evidence type="ECO:0000256" key="3">
    <source>
        <dbReference type="ARBA" id="ARBA00022777"/>
    </source>
</evidence>
<keyword evidence="3" id="KW-0418">Kinase</keyword>
<accession>A0ABV5K8C6</accession>
<dbReference type="PANTHER" id="PTHR37419:SF8">
    <property type="entry name" value="TOXIN YJJJ"/>
    <property type="match status" value="1"/>
</dbReference>
<sequence length="416" mass="45601">MSNRANVYVDVSGEPVLVGVATFGSAMRKRAGVSTTFTYDETWLQRPDSYAIDPALSLFGRSTTVAGLPGCFQDCSPDRWGRNLVTTRLRALALRDANKPRDLTDVDYLLGVADLTRQGALRLRFGTDGPFLDPEAAVPQLIELPRLLAAADAIERDPDDQAALKNLLDAGSGSLGGARPKASIRDGDQLMIAKFPHKDDDWDVMVWEATALDLAEAAGIDVPSRRLTHLNRRAVLILDRFDRSEHGARVPYVSAMTLLNRRDNDTSDYLDVCDAITDEGASPDADLESLWRRVALSVAIHNTDDHMRNHGFLRARGGWTMSPLFDVNPEPDLAKDRVTGIDGARSHDDELLGLESLAGECRLPTDRRNTIARQVADAVSTWPDVARSHGAQRPDIELFRPAFERGISTLLGLATP</sequence>
<evidence type="ECO:0000259" key="4">
    <source>
        <dbReference type="Pfam" id="PF07804"/>
    </source>
</evidence>
<feature type="domain" description="HipA N-terminal subdomain 1" evidence="5">
    <location>
        <begin position="24"/>
        <end position="91"/>
    </location>
</feature>
<evidence type="ECO:0000259" key="5">
    <source>
        <dbReference type="Pfam" id="PF13657"/>
    </source>
</evidence>
<dbReference type="InterPro" id="IPR012893">
    <property type="entry name" value="HipA-like_C"/>
</dbReference>
<keyword evidence="2" id="KW-0808">Transferase</keyword>
<name>A0ABV5K8C6_9ACTN</name>
<comment type="similarity">
    <text evidence="1">Belongs to the HipA Ser/Thr kinase family.</text>
</comment>
<feature type="domain" description="HipA-like C-terminal" evidence="4">
    <location>
        <begin position="174"/>
        <end position="382"/>
    </location>
</feature>
<dbReference type="InterPro" id="IPR052028">
    <property type="entry name" value="HipA_Ser/Thr_kinase"/>
</dbReference>
<proteinExistence type="inferred from homology"/>